<feature type="compositionally biased region" description="Low complexity" evidence="1">
    <location>
        <begin position="530"/>
        <end position="539"/>
    </location>
</feature>
<evidence type="ECO:0000313" key="3">
    <source>
        <dbReference type="EMBL" id="SNQ45673.1"/>
    </source>
</evidence>
<dbReference type="InterPro" id="IPR001227">
    <property type="entry name" value="Ac_transferase_dom_sf"/>
</dbReference>
<evidence type="ECO:0000259" key="2">
    <source>
        <dbReference type="SMART" id="SM00827"/>
    </source>
</evidence>
<dbReference type="SUPFAM" id="SSF52151">
    <property type="entry name" value="FabD/lysophospholipase-like"/>
    <property type="match status" value="1"/>
</dbReference>
<feature type="compositionally biased region" description="Basic and acidic residues" evidence="1">
    <location>
        <begin position="549"/>
        <end position="571"/>
    </location>
</feature>
<dbReference type="Gene3D" id="3.40.366.10">
    <property type="entry name" value="Malonyl-Coenzyme A Acyl Carrier Protein, domain 2"/>
    <property type="match status" value="1"/>
</dbReference>
<feature type="domain" description="Malonyl-CoA:ACP transacylase (MAT)" evidence="2">
    <location>
        <begin position="1"/>
        <end position="226"/>
    </location>
</feature>
<reference evidence="3 4" key="1">
    <citation type="submission" date="2017-06" db="EMBL/GenBank/DDBJ databases">
        <authorList>
            <person name="Kim H.J."/>
            <person name="Triplett B.A."/>
        </authorList>
    </citation>
    <scope>NUCLEOTIDE SEQUENCE [LARGE SCALE GENOMIC DNA]</scope>
    <source>
        <strain evidence="3">FRACA_ARgP5</strain>
    </source>
</reference>
<dbReference type="EMBL" id="FZMO01000011">
    <property type="protein sequence ID" value="SNQ45673.1"/>
    <property type="molecule type" value="Genomic_DNA"/>
</dbReference>
<dbReference type="InterPro" id="IPR016035">
    <property type="entry name" value="Acyl_Trfase/lysoPLipase"/>
</dbReference>
<name>A0A2I2KJ34_9ACTN</name>
<evidence type="ECO:0000313" key="4">
    <source>
        <dbReference type="Proteomes" id="UP000234331"/>
    </source>
</evidence>
<dbReference type="Pfam" id="PF00698">
    <property type="entry name" value="Acyl_transf_1"/>
    <property type="match status" value="1"/>
</dbReference>
<organism evidence="3 4">
    <name type="scientific">Frankia canadensis</name>
    <dbReference type="NCBI Taxonomy" id="1836972"/>
    <lineage>
        <taxon>Bacteria</taxon>
        <taxon>Bacillati</taxon>
        <taxon>Actinomycetota</taxon>
        <taxon>Actinomycetes</taxon>
        <taxon>Frankiales</taxon>
        <taxon>Frankiaceae</taxon>
        <taxon>Frankia</taxon>
    </lineage>
</organism>
<gene>
    <name evidence="3" type="ORF">FRACA_1080001</name>
</gene>
<accession>A0A2I2KJ34</accession>
<dbReference type="InterPro" id="IPR014043">
    <property type="entry name" value="Acyl_transferase_dom"/>
</dbReference>
<sequence length="578" mass="58312">MAAVPASRERVTELLADHPDVVVCNHNAPEQVVVGGPGEAVAAFVRRCADEGLDARTLPVSAAFHTRYVAHAVDRFAAALASTPVAEPSAPVYPNTDGASYGADPAPNAAVLARQLLEPVEFVAAVRAAHAAGATVFVEFGPKQVLTRLVRQILPDAGVVAIATDAGPLGDSDVTLKAAAVQLAVLGVPLADINRYQAEPPAAVTTKGPTVTLSAPEYTPPTRRDAYAAALTSDYRLSVAAIPVQAPAANAAAPAVTPSTTADTAATVARAVTTPPPAATAPAVASSVAAGAADLVGASGVHTNGAHTNGVHTGGAHANGAGALGAPTNGASVTGQTVTSAEVNGATTIGALAHGGVDDAHPYGAPVGVGGAIPAVSPDDVLAQQVNLHAVYLTGQLDVASRLVDALHEYQRGGREDPRFADAIATVANQSVVIGQTHAQANDVLAQLAELELATLDPTAPGAVGRRVLRPPARRGAGSPRPGAPRPAHRAAAERPCPSPLRTRRAERALRAVRAVRSRRADRPCAGPHSSSARAGPRACRARPGRGALDADRCRRGEDGLCPGHDRHRDGSGGGSRG</sequence>
<dbReference type="Proteomes" id="UP000234331">
    <property type="component" value="Unassembled WGS sequence"/>
</dbReference>
<dbReference type="SMART" id="SM00827">
    <property type="entry name" value="PKS_AT"/>
    <property type="match status" value="1"/>
</dbReference>
<dbReference type="PANTHER" id="PTHR43074">
    <property type="entry name" value="OMEGA-3 POLYUNSATURATED FATTY ACID SYNTHASE PFAB-RELATED"/>
    <property type="match status" value="1"/>
</dbReference>
<proteinExistence type="predicted"/>
<evidence type="ECO:0000256" key="1">
    <source>
        <dbReference type="SAM" id="MobiDB-lite"/>
    </source>
</evidence>
<feature type="region of interest" description="Disordered" evidence="1">
    <location>
        <begin position="461"/>
        <end position="578"/>
    </location>
</feature>
<dbReference type="PANTHER" id="PTHR43074:SF1">
    <property type="entry name" value="BETA-KETOACYL SYNTHASE FAMILY PROTEIN-RELATED"/>
    <property type="match status" value="1"/>
</dbReference>
<dbReference type="AlphaFoldDB" id="A0A2I2KJ34"/>
<keyword evidence="4" id="KW-1185">Reference proteome</keyword>
<dbReference type="GO" id="GO:0016740">
    <property type="term" value="F:transferase activity"/>
    <property type="evidence" value="ECO:0007669"/>
    <property type="project" value="InterPro"/>
</dbReference>
<dbReference type="InterPro" id="IPR052568">
    <property type="entry name" value="PKS-FAS_Synthase"/>
</dbReference>
<protein>
    <submittedName>
        <fullName evidence="3">Multi-domain beta-ketoacyl synthase</fullName>
    </submittedName>
</protein>